<dbReference type="GO" id="GO:0005739">
    <property type="term" value="C:mitochondrion"/>
    <property type="evidence" value="ECO:0007669"/>
    <property type="project" value="TreeGrafter"/>
</dbReference>
<dbReference type="HOGENOM" id="CLU_085810_0_1_1"/>
<evidence type="ECO:0000259" key="2">
    <source>
        <dbReference type="Pfam" id="PF20978"/>
    </source>
</evidence>
<dbReference type="InterPro" id="IPR003837">
    <property type="entry name" value="GatC"/>
</dbReference>
<evidence type="ECO:0000313" key="3">
    <source>
        <dbReference type="EMBL" id="GAO14236.1"/>
    </source>
</evidence>
<gene>
    <name evidence="4" type="ORF">UV8b_08098</name>
    <name evidence="3" type="ORF">UVI_02001320</name>
</gene>
<dbReference type="EMBL" id="CP072759">
    <property type="protein sequence ID" value="QUC23857.1"/>
    <property type="molecule type" value="Genomic_DNA"/>
</dbReference>
<reference evidence="4" key="3">
    <citation type="submission" date="2020-03" db="EMBL/GenBank/DDBJ databases">
        <title>A mixture of massive structural variations and highly conserved coding sequences in Ustilaginoidea virens genome.</title>
        <authorList>
            <person name="Zhang K."/>
            <person name="Zhao Z."/>
            <person name="Zhang Z."/>
            <person name="Li Y."/>
            <person name="Hsiang T."/>
            <person name="Sun W."/>
        </authorList>
    </citation>
    <scope>NUCLEOTIDE SEQUENCE</scope>
    <source>
        <strain evidence="4">UV-8b</strain>
    </source>
</reference>
<feature type="region of interest" description="Disordered" evidence="1">
    <location>
        <begin position="12"/>
        <end position="62"/>
    </location>
</feature>
<dbReference type="Proteomes" id="UP000054053">
    <property type="component" value="Unassembled WGS sequence"/>
</dbReference>
<dbReference type="SUPFAM" id="SSF141000">
    <property type="entry name" value="Glu-tRNAGln amidotransferase C subunit"/>
    <property type="match status" value="1"/>
</dbReference>
<dbReference type="KEGG" id="uvi:66068875"/>
<dbReference type="PANTHER" id="PTHR15004:SF0">
    <property type="entry name" value="GLUTAMYL-TRNA(GLN) AMIDOTRANSFERASE SUBUNIT C, MITOCHONDRIAL"/>
    <property type="match status" value="1"/>
</dbReference>
<feature type="domain" description="Glutamyl-tRNA amidotransferase complex subunit Gta3" evidence="2">
    <location>
        <begin position="57"/>
        <end position="116"/>
    </location>
</feature>
<evidence type="ECO:0000256" key="1">
    <source>
        <dbReference type="SAM" id="MobiDB-lite"/>
    </source>
</evidence>
<dbReference type="InterPro" id="IPR036113">
    <property type="entry name" value="Asp/Glu-ADT_sf_sub_c"/>
</dbReference>
<dbReference type="AlphaFoldDB" id="A0A063CDA4"/>
<evidence type="ECO:0000313" key="5">
    <source>
        <dbReference type="Proteomes" id="UP000027002"/>
    </source>
</evidence>
<keyword evidence="5" id="KW-1185">Reference proteome</keyword>
<protein>
    <recommendedName>
        <fullName evidence="2">Glutamyl-tRNA amidotransferase complex subunit Gta3 domain-containing protein</fullName>
    </recommendedName>
</protein>
<dbReference type="RefSeq" id="XP_043001530.1">
    <property type="nucleotide sequence ID" value="XM_043145595.1"/>
</dbReference>
<evidence type="ECO:0000313" key="6">
    <source>
        <dbReference type="Proteomes" id="UP000054053"/>
    </source>
</evidence>
<reference evidence="6" key="2">
    <citation type="journal article" date="2016" name="Genome Announc.">
        <title>Genome sequence of Ustilaginoidea virens IPU010, a rice pathogenic fungus causing false smut.</title>
        <authorList>
            <person name="Kumagai T."/>
            <person name="Ishii T."/>
            <person name="Terai G."/>
            <person name="Umemura M."/>
            <person name="Machida M."/>
            <person name="Asai K."/>
        </authorList>
    </citation>
    <scope>NUCLEOTIDE SEQUENCE [LARGE SCALE GENOMIC DNA]</scope>
    <source>
        <strain evidence="6">IPU010</strain>
    </source>
</reference>
<dbReference type="GO" id="GO:0032543">
    <property type="term" value="P:mitochondrial translation"/>
    <property type="evidence" value="ECO:0007669"/>
    <property type="project" value="TreeGrafter"/>
</dbReference>
<dbReference type="Proteomes" id="UP000027002">
    <property type="component" value="Chromosome 7"/>
</dbReference>
<evidence type="ECO:0000313" key="4">
    <source>
        <dbReference type="EMBL" id="QUC23857.1"/>
    </source>
</evidence>
<dbReference type="STRING" id="1159556.A0A063CDA4"/>
<dbReference type="GO" id="GO:0006450">
    <property type="term" value="P:regulation of translational fidelity"/>
    <property type="evidence" value="ECO:0007669"/>
    <property type="project" value="InterPro"/>
</dbReference>
<dbReference type="PANTHER" id="PTHR15004">
    <property type="entry name" value="GLUTAMYL-TRNA(GLN) AMIDOTRANSFERASE SUBUNIT C, MITOCHONDRIAL"/>
    <property type="match status" value="1"/>
</dbReference>
<dbReference type="GO" id="GO:0070681">
    <property type="term" value="P:glutaminyl-tRNAGln biosynthesis via transamidation"/>
    <property type="evidence" value="ECO:0007669"/>
    <property type="project" value="TreeGrafter"/>
</dbReference>
<dbReference type="GeneID" id="66068875"/>
<proteinExistence type="predicted"/>
<reference evidence="3" key="1">
    <citation type="journal article" date="2016" name="Genome Announc.">
        <title>Genome Sequence of Ustilaginoidea virens IPU010, a Rice Pathogenic Fungus Causing False Smut.</title>
        <authorList>
            <person name="Kumagai T."/>
            <person name="Ishii T."/>
            <person name="Terai G."/>
            <person name="Umemura M."/>
            <person name="Machida M."/>
            <person name="Asai K."/>
        </authorList>
    </citation>
    <scope>NUCLEOTIDE SEQUENCE [LARGE SCALE GENOMIC DNA]</scope>
    <source>
        <strain evidence="3">IPU010</strain>
    </source>
</reference>
<organism evidence="3 6">
    <name type="scientific">Ustilaginoidea virens</name>
    <name type="common">Rice false smut fungus</name>
    <name type="synonym">Villosiclava virens</name>
    <dbReference type="NCBI Taxonomy" id="1159556"/>
    <lineage>
        <taxon>Eukaryota</taxon>
        <taxon>Fungi</taxon>
        <taxon>Dikarya</taxon>
        <taxon>Ascomycota</taxon>
        <taxon>Pezizomycotina</taxon>
        <taxon>Sordariomycetes</taxon>
        <taxon>Hypocreomycetidae</taxon>
        <taxon>Hypocreales</taxon>
        <taxon>Clavicipitaceae</taxon>
        <taxon>Ustilaginoidea</taxon>
    </lineage>
</organism>
<dbReference type="GO" id="GO:0030956">
    <property type="term" value="C:glutamyl-tRNA(Gln) amidotransferase complex"/>
    <property type="evidence" value="ECO:0007669"/>
    <property type="project" value="TreeGrafter"/>
</dbReference>
<dbReference type="Pfam" id="PF20978">
    <property type="entry name" value="Gta3"/>
    <property type="match status" value="1"/>
</dbReference>
<sequence>MLPLRTSCRLLALRRTPRRPAPSPTAPLSTRSPRSLDDMLSQPSWSVRSLRDPSPPAEPPSGTAITTAQLHHLLRLAALPLPQTAAEEASMIDTLESQLQFVRAVRRVDTDGVEPLRAIRDETPAALRESTVGLADMQALLARDELVGHYKRPRRARERVDEQAERWDVLGTASRRADRYFVVQGAKTGGE</sequence>
<accession>A0A063CDA4</accession>
<dbReference type="EMBL" id="BBTG02000001">
    <property type="protein sequence ID" value="GAO14236.1"/>
    <property type="molecule type" value="Genomic_DNA"/>
</dbReference>
<dbReference type="InterPro" id="IPR049545">
    <property type="entry name" value="Gta3_dom"/>
</dbReference>
<dbReference type="OrthoDB" id="5522061at2759"/>
<name>A0A063CDA4_USTVR</name>